<proteinExistence type="predicted"/>
<evidence type="ECO:0008006" key="3">
    <source>
        <dbReference type="Google" id="ProtNLM"/>
    </source>
</evidence>
<accession>A0A2T7DN05</accession>
<dbReference type="EMBL" id="CM009753">
    <property type="protein sequence ID" value="PUZ56970.1"/>
    <property type="molecule type" value="Genomic_DNA"/>
</dbReference>
<evidence type="ECO:0000313" key="1">
    <source>
        <dbReference type="EMBL" id="PUZ56970.1"/>
    </source>
</evidence>
<dbReference type="PANTHER" id="PTHR36617:SF5">
    <property type="entry name" value="OS05G0421675 PROTEIN"/>
    <property type="match status" value="1"/>
</dbReference>
<reference evidence="1 2" key="1">
    <citation type="submission" date="2018-04" db="EMBL/GenBank/DDBJ databases">
        <title>WGS assembly of Panicum hallii var. hallii HAL2.</title>
        <authorList>
            <person name="Lovell J."/>
            <person name="Jenkins J."/>
            <person name="Lowry D."/>
            <person name="Mamidi S."/>
            <person name="Sreedasyam A."/>
            <person name="Weng X."/>
            <person name="Barry K."/>
            <person name="Bonette J."/>
            <person name="Campitelli B."/>
            <person name="Daum C."/>
            <person name="Gordon S."/>
            <person name="Gould B."/>
            <person name="Lipzen A."/>
            <person name="MacQueen A."/>
            <person name="Palacio-Mejia J."/>
            <person name="Plott C."/>
            <person name="Shakirov E."/>
            <person name="Shu S."/>
            <person name="Yoshinaga Y."/>
            <person name="Zane M."/>
            <person name="Rokhsar D."/>
            <person name="Grimwood J."/>
            <person name="Schmutz J."/>
            <person name="Juenger T."/>
        </authorList>
    </citation>
    <scope>NUCLEOTIDE SEQUENCE [LARGE SCALE GENOMIC DNA]</scope>
    <source>
        <strain evidence="2">cv. HAL2</strain>
    </source>
</reference>
<evidence type="ECO:0000313" key="2">
    <source>
        <dbReference type="Proteomes" id="UP000244336"/>
    </source>
</evidence>
<organism evidence="1 2">
    <name type="scientific">Panicum hallii var. hallii</name>
    <dbReference type="NCBI Taxonomy" id="1504633"/>
    <lineage>
        <taxon>Eukaryota</taxon>
        <taxon>Viridiplantae</taxon>
        <taxon>Streptophyta</taxon>
        <taxon>Embryophyta</taxon>
        <taxon>Tracheophyta</taxon>
        <taxon>Spermatophyta</taxon>
        <taxon>Magnoliopsida</taxon>
        <taxon>Liliopsida</taxon>
        <taxon>Poales</taxon>
        <taxon>Poaceae</taxon>
        <taxon>PACMAD clade</taxon>
        <taxon>Panicoideae</taxon>
        <taxon>Panicodae</taxon>
        <taxon>Paniceae</taxon>
        <taxon>Panicinae</taxon>
        <taxon>Panicum</taxon>
        <taxon>Panicum sect. Panicum</taxon>
    </lineage>
</organism>
<name>A0A2T7DN05_9POAL</name>
<sequence>MIDLCCQLLKQKYLRRSQFWRGMNKIKHGFSWGMVFKVNNGKSVRFWDDVWKGESPLRITFLRLYDLSNNKLDVGSDFLVNGNWHINLRRPLGLQDLKLWKDLTSLLEGVQLNVAKDEVSWALEKSGLFTTKSMYRWFSHRGVVQKNLGE</sequence>
<dbReference type="Proteomes" id="UP000244336">
    <property type="component" value="Chromosome 5"/>
</dbReference>
<keyword evidence="2" id="KW-1185">Reference proteome</keyword>
<dbReference type="OrthoDB" id="673202at2759"/>
<dbReference type="STRING" id="1504633.A0A2T7DN05"/>
<dbReference type="Gramene" id="PUZ56970">
    <property type="protein sequence ID" value="PUZ56970"/>
    <property type="gene ID" value="GQ55_5G390900"/>
</dbReference>
<protein>
    <recommendedName>
        <fullName evidence="3">Reverse transcriptase zinc-binding domain-containing protein</fullName>
    </recommendedName>
</protein>
<gene>
    <name evidence="1" type="ORF">GQ55_5G390900</name>
</gene>
<dbReference type="AlphaFoldDB" id="A0A2T7DN05"/>
<dbReference type="PANTHER" id="PTHR36617">
    <property type="entry name" value="PROTEIN, PUTATIVE-RELATED"/>
    <property type="match status" value="1"/>
</dbReference>